<evidence type="ECO:0000259" key="3">
    <source>
        <dbReference type="PROSITE" id="PS50850"/>
    </source>
</evidence>
<dbReference type="InterPro" id="IPR036259">
    <property type="entry name" value="MFS_trans_sf"/>
</dbReference>
<dbReference type="EMBL" id="OU900094">
    <property type="protein sequence ID" value="CAG9854182.1"/>
    <property type="molecule type" value="Genomic_DNA"/>
</dbReference>
<feature type="domain" description="Major facilitator superfamily (MFS) profile" evidence="3">
    <location>
        <begin position="49"/>
        <end position="520"/>
    </location>
</feature>
<dbReference type="Pfam" id="PF07690">
    <property type="entry name" value="MFS_1"/>
    <property type="match status" value="1"/>
</dbReference>
<feature type="transmembrane region" description="Helical" evidence="2">
    <location>
        <begin position="436"/>
        <end position="459"/>
    </location>
</feature>
<evidence type="ECO:0000313" key="4">
    <source>
        <dbReference type="EMBL" id="CAG9854182.1"/>
    </source>
</evidence>
<sequence length="531" mass="57926">MEDNRNNLETKPLKFPSDKLKIADENRNVKRSQKASETSEFEAPDGGYGWVIVAASFLAIMVVDGVINSFGIFLSYLKQEFDSTDGIIAWVGSILAGVTLLVGPLASALTNKYGCRATCIIGSLLTTAALCLSVFCTNVISLMSTYFIAGIGLGLIQLPAIVFVGYYFESKRALATGISMSGSGFGTFVFPPIIAYILRTSDWKMANAYLAACALCCTVFGALMKPLKLKAPPPETEYHQVRLTKNEESKSAVDVSIVTPKKQRKPVENLGQARNRSQSNVTEYFAFKRHYFLTRKEIFYTSSVQLNVPIPREKTTSFKSILDLTLLKDRIFLLFCILNILSMISLYIPLVYIVDYAKSNVGNSNFVNSIEDGKASFLISIIGIVNIVARIVFGYIVNFPTVSSLTVNNICLFIGAAAITLLPYCQTFITCVFASVFFGLSIAAYSSLSLIILIDLVGMGQVTNCFGITQLFRGVSTLIGTPLGGVMLNWAHSYSVPFFVSGGLFFLSALFGIIVQHLHNKSSDTVNVGSV</sequence>
<reference evidence="4" key="1">
    <citation type="submission" date="2022-01" db="EMBL/GenBank/DDBJ databases">
        <authorList>
            <person name="King R."/>
        </authorList>
    </citation>
    <scope>NUCLEOTIDE SEQUENCE</scope>
</reference>
<dbReference type="InterPro" id="IPR011701">
    <property type="entry name" value="MFS"/>
</dbReference>
<dbReference type="AlphaFoldDB" id="A0A9N9TEH1"/>
<dbReference type="OrthoDB" id="2213137at2759"/>
<dbReference type="InterPro" id="IPR020846">
    <property type="entry name" value="MFS_dom"/>
</dbReference>
<keyword evidence="2" id="KW-0472">Membrane</keyword>
<evidence type="ECO:0000256" key="1">
    <source>
        <dbReference type="ARBA" id="ARBA00004141"/>
    </source>
</evidence>
<dbReference type="PANTHER" id="PTHR11360:SF286">
    <property type="entry name" value="GH22266P"/>
    <property type="match status" value="1"/>
</dbReference>
<feature type="transmembrane region" description="Helical" evidence="2">
    <location>
        <begin position="146"/>
        <end position="168"/>
    </location>
</feature>
<comment type="subcellular location">
    <subcellularLocation>
        <location evidence="1">Membrane</location>
        <topology evidence="1">Multi-pass membrane protein</topology>
    </subcellularLocation>
</comment>
<dbReference type="Proteomes" id="UP001153712">
    <property type="component" value="Chromosome 1"/>
</dbReference>
<feature type="transmembrane region" description="Helical" evidence="2">
    <location>
        <begin position="405"/>
        <end position="424"/>
    </location>
</feature>
<accession>A0A9N9TEH1</accession>
<feature type="transmembrane region" description="Helical" evidence="2">
    <location>
        <begin position="496"/>
        <end position="515"/>
    </location>
</feature>
<keyword evidence="5" id="KW-1185">Reference proteome</keyword>
<feature type="transmembrane region" description="Helical" evidence="2">
    <location>
        <begin position="331"/>
        <end position="354"/>
    </location>
</feature>
<dbReference type="GO" id="GO:0008028">
    <property type="term" value="F:monocarboxylic acid transmembrane transporter activity"/>
    <property type="evidence" value="ECO:0007669"/>
    <property type="project" value="TreeGrafter"/>
</dbReference>
<dbReference type="InterPro" id="IPR050327">
    <property type="entry name" value="Proton-linked_MCT"/>
</dbReference>
<feature type="transmembrane region" description="Helical" evidence="2">
    <location>
        <begin position="471"/>
        <end position="490"/>
    </location>
</feature>
<proteinExistence type="predicted"/>
<keyword evidence="2" id="KW-0812">Transmembrane</keyword>
<feature type="transmembrane region" description="Helical" evidence="2">
    <location>
        <begin position="87"/>
        <end position="106"/>
    </location>
</feature>
<feature type="transmembrane region" description="Helical" evidence="2">
    <location>
        <begin position="118"/>
        <end position="140"/>
    </location>
</feature>
<dbReference type="CDD" id="cd17352">
    <property type="entry name" value="MFS_MCT_SLC16"/>
    <property type="match status" value="1"/>
</dbReference>
<evidence type="ECO:0000313" key="5">
    <source>
        <dbReference type="Proteomes" id="UP001153712"/>
    </source>
</evidence>
<feature type="transmembrane region" description="Helical" evidence="2">
    <location>
        <begin position="180"/>
        <end position="199"/>
    </location>
</feature>
<protein>
    <recommendedName>
        <fullName evidence="3">Major facilitator superfamily (MFS) profile domain-containing protein</fullName>
    </recommendedName>
</protein>
<dbReference type="PROSITE" id="PS50850">
    <property type="entry name" value="MFS"/>
    <property type="match status" value="1"/>
</dbReference>
<feature type="transmembrane region" description="Helical" evidence="2">
    <location>
        <begin position="205"/>
        <end position="224"/>
    </location>
</feature>
<name>A0A9N9TEH1_PHYSR</name>
<dbReference type="SUPFAM" id="SSF103473">
    <property type="entry name" value="MFS general substrate transporter"/>
    <property type="match status" value="1"/>
</dbReference>
<feature type="transmembrane region" description="Helical" evidence="2">
    <location>
        <begin position="374"/>
        <end position="393"/>
    </location>
</feature>
<organism evidence="4 5">
    <name type="scientific">Phyllotreta striolata</name>
    <name type="common">Striped flea beetle</name>
    <name type="synonym">Crioceris striolata</name>
    <dbReference type="NCBI Taxonomy" id="444603"/>
    <lineage>
        <taxon>Eukaryota</taxon>
        <taxon>Metazoa</taxon>
        <taxon>Ecdysozoa</taxon>
        <taxon>Arthropoda</taxon>
        <taxon>Hexapoda</taxon>
        <taxon>Insecta</taxon>
        <taxon>Pterygota</taxon>
        <taxon>Neoptera</taxon>
        <taxon>Endopterygota</taxon>
        <taxon>Coleoptera</taxon>
        <taxon>Polyphaga</taxon>
        <taxon>Cucujiformia</taxon>
        <taxon>Chrysomeloidea</taxon>
        <taxon>Chrysomelidae</taxon>
        <taxon>Galerucinae</taxon>
        <taxon>Alticini</taxon>
        <taxon>Phyllotreta</taxon>
    </lineage>
</organism>
<keyword evidence="2" id="KW-1133">Transmembrane helix</keyword>
<evidence type="ECO:0000256" key="2">
    <source>
        <dbReference type="SAM" id="Phobius"/>
    </source>
</evidence>
<gene>
    <name evidence="4" type="ORF">PHYEVI_LOCUS646</name>
</gene>
<feature type="transmembrane region" description="Helical" evidence="2">
    <location>
        <begin position="48"/>
        <end position="67"/>
    </location>
</feature>
<dbReference type="PANTHER" id="PTHR11360">
    <property type="entry name" value="MONOCARBOXYLATE TRANSPORTER"/>
    <property type="match status" value="1"/>
</dbReference>
<dbReference type="GO" id="GO:0016020">
    <property type="term" value="C:membrane"/>
    <property type="evidence" value="ECO:0007669"/>
    <property type="project" value="UniProtKB-SubCell"/>
</dbReference>
<dbReference type="Gene3D" id="1.20.1250.20">
    <property type="entry name" value="MFS general substrate transporter like domains"/>
    <property type="match status" value="2"/>
</dbReference>